<dbReference type="Proteomes" id="UP001172101">
    <property type="component" value="Unassembled WGS sequence"/>
</dbReference>
<dbReference type="AlphaFoldDB" id="A0AA39ZTA5"/>
<protein>
    <recommendedName>
        <fullName evidence="4">HNH nuclease domain-containing protein</fullName>
    </recommendedName>
</protein>
<evidence type="ECO:0000256" key="1">
    <source>
        <dbReference type="SAM" id="MobiDB-lite"/>
    </source>
</evidence>
<comment type="caution">
    <text evidence="2">The sequence shown here is derived from an EMBL/GenBank/DDBJ whole genome shotgun (WGS) entry which is preliminary data.</text>
</comment>
<keyword evidence="3" id="KW-1185">Reference proteome</keyword>
<dbReference type="EMBL" id="JAUIRO010000008">
    <property type="protein sequence ID" value="KAK0703119.1"/>
    <property type="molecule type" value="Genomic_DNA"/>
</dbReference>
<dbReference type="RefSeq" id="XP_060289978.1">
    <property type="nucleotide sequence ID" value="XM_060440555.1"/>
</dbReference>
<proteinExistence type="predicted"/>
<evidence type="ECO:0000313" key="3">
    <source>
        <dbReference type="Proteomes" id="UP001172101"/>
    </source>
</evidence>
<evidence type="ECO:0008006" key="4">
    <source>
        <dbReference type="Google" id="ProtNLM"/>
    </source>
</evidence>
<organism evidence="2 3">
    <name type="scientific">Lasiosphaeria miniovina</name>
    <dbReference type="NCBI Taxonomy" id="1954250"/>
    <lineage>
        <taxon>Eukaryota</taxon>
        <taxon>Fungi</taxon>
        <taxon>Dikarya</taxon>
        <taxon>Ascomycota</taxon>
        <taxon>Pezizomycotina</taxon>
        <taxon>Sordariomycetes</taxon>
        <taxon>Sordariomycetidae</taxon>
        <taxon>Sordariales</taxon>
        <taxon>Lasiosphaeriaceae</taxon>
        <taxon>Lasiosphaeria</taxon>
    </lineage>
</organism>
<sequence length="160" mass="18372">MVKLMAGKKIYDEEAEMTERATYVPDPIFLPPSQDLAPLRRLSQQSNPPRFESQTGRARRNEAEADARKMLDDHRCILTKQSFPHACHIVGYNMLSLNPTLHDWWSRGCFGLKWIGLAAPPRSADPEEIQTVLLPFEWLMWRARLVGERKPSVKESQQGS</sequence>
<dbReference type="GeneID" id="85323825"/>
<reference evidence="2" key="1">
    <citation type="submission" date="2023-06" db="EMBL/GenBank/DDBJ databases">
        <title>Genome-scale phylogeny and comparative genomics of the fungal order Sordariales.</title>
        <authorList>
            <consortium name="Lawrence Berkeley National Laboratory"/>
            <person name="Hensen N."/>
            <person name="Bonometti L."/>
            <person name="Westerberg I."/>
            <person name="Brannstrom I.O."/>
            <person name="Guillou S."/>
            <person name="Cros-Aarteil S."/>
            <person name="Calhoun S."/>
            <person name="Haridas S."/>
            <person name="Kuo A."/>
            <person name="Mondo S."/>
            <person name="Pangilinan J."/>
            <person name="Riley R."/>
            <person name="LaButti K."/>
            <person name="Andreopoulos B."/>
            <person name="Lipzen A."/>
            <person name="Chen C."/>
            <person name="Yanf M."/>
            <person name="Daum C."/>
            <person name="Ng V."/>
            <person name="Clum A."/>
            <person name="Steindorff A."/>
            <person name="Ohm R."/>
            <person name="Martin F."/>
            <person name="Silar P."/>
            <person name="Natvig D."/>
            <person name="Lalanne C."/>
            <person name="Gautier V."/>
            <person name="Ament-velasquez S.L."/>
            <person name="Kruys A."/>
            <person name="Hutchinson M.I."/>
            <person name="Powell A.J."/>
            <person name="Barry K."/>
            <person name="Miller A.N."/>
            <person name="Grigoriev I.V."/>
            <person name="Debuchy R."/>
            <person name="Gladieux P."/>
            <person name="Thoren M.H."/>
            <person name="Johannesson H."/>
        </authorList>
    </citation>
    <scope>NUCLEOTIDE SEQUENCE</scope>
    <source>
        <strain evidence="2">SMH2392-1A</strain>
    </source>
</reference>
<feature type="region of interest" description="Disordered" evidence="1">
    <location>
        <begin position="38"/>
        <end position="66"/>
    </location>
</feature>
<gene>
    <name evidence="2" type="ORF">B0T26DRAFT_680858</name>
</gene>
<evidence type="ECO:0000313" key="2">
    <source>
        <dbReference type="EMBL" id="KAK0703119.1"/>
    </source>
</evidence>
<feature type="compositionally biased region" description="Polar residues" evidence="1">
    <location>
        <begin position="42"/>
        <end position="56"/>
    </location>
</feature>
<name>A0AA39ZTA5_9PEZI</name>
<accession>A0AA39ZTA5</accession>